<keyword evidence="5" id="KW-0699">rRNA-binding</keyword>
<dbReference type="GO" id="GO:0006412">
    <property type="term" value="P:translation"/>
    <property type="evidence" value="ECO:0007669"/>
    <property type="project" value="UniProtKB-UniRule"/>
</dbReference>
<gene>
    <name evidence="5" type="primary">rplJ</name>
    <name evidence="6" type="ORF">A2Z86_12685</name>
</gene>
<keyword evidence="3 5" id="KW-0687">Ribonucleoprotein</keyword>
<comment type="subunit">
    <text evidence="5">Part of the ribosomal stalk of the 50S ribosomal subunit. The N-terminus interacts with L11 and the large rRNA to form the base of the stalk. The C-terminus forms an elongated spine to which L12 dimers bind in a sequential fashion forming a multimeric L10(L12)X complex.</text>
</comment>
<dbReference type="InterPro" id="IPR002363">
    <property type="entry name" value="Ribosomal_uL10_CS_bac"/>
</dbReference>
<dbReference type="InterPro" id="IPR047865">
    <property type="entry name" value="Ribosomal_uL10_bac_type"/>
</dbReference>
<sequence>MLRKEKSHYIEDLKKKLAAADSIILTDFTGVNVKDISELRRQFRQASSEYLVAKNTLIKRAVADTPLEVIGPYLAGPTSLVLAGDDGVKAAKIIVKFAEEHQSFAVKAGVLSQKLFVGDQVKKIASLPSKEVLVSKLLGCLNSPVTSLVFVLNDTIARAVRVLDKVRQAKQVQENS</sequence>
<dbReference type="GO" id="GO:0015934">
    <property type="term" value="C:large ribosomal subunit"/>
    <property type="evidence" value="ECO:0007669"/>
    <property type="project" value="InterPro"/>
</dbReference>
<dbReference type="InterPro" id="IPR022973">
    <property type="entry name" value="Ribosomal_uL10_bac"/>
</dbReference>
<dbReference type="EMBL" id="MFIV01000243">
    <property type="protein sequence ID" value="OGF97043.1"/>
    <property type="molecule type" value="Genomic_DNA"/>
</dbReference>
<dbReference type="Proteomes" id="UP000176992">
    <property type="component" value="Unassembled WGS sequence"/>
</dbReference>
<proteinExistence type="inferred from homology"/>
<dbReference type="Pfam" id="PF00466">
    <property type="entry name" value="Ribosomal_L10"/>
    <property type="match status" value="1"/>
</dbReference>
<evidence type="ECO:0000256" key="3">
    <source>
        <dbReference type="ARBA" id="ARBA00023274"/>
    </source>
</evidence>
<name>A0A1F5YA53_9BACT</name>
<comment type="similarity">
    <text evidence="1 5">Belongs to the universal ribosomal protein uL10 family.</text>
</comment>
<comment type="function">
    <text evidence="5">Forms part of the ribosomal stalk, playing a central role in the interaction of the ribosome with GTP-bound translation factors.</text>
</comment>
<keyword evidence="2 5" id="KW-0689">Ribosomal protein</keyword>
<evidence type="ECO:0000313" key="6">
    <source>
        <dbReference type="EMBL" id="OGF97043.1"/>
    </source>
</evidence>
<accession>A0A1F5YA53</accession>
<dbReference type="SUPFAM" id="SSF160369">
    <property type="entry name" value="Ribosomal protein L10-like"/>
    <property type="match status" value="1"/>
</dbReference>
<evidence type="ECO:0000256" key="5">
    <source>
        <dbReference type="HAMAP-Rule" id="MF_00362"/>
    </source>
</evidence>
<evidence type="ECO:0000256" key="2">
    <source>
        <dbReference type="ARBA" id="ARBA00022980"/>
    </source>
</evidence>
<comment type="caution">
    <text evidence="6">The sequence shown here is derived from an EMBL/GenBank/DDBJ whole genome shotgun (WGS) entry which is preliminary data.</text>
</comment>
<dbReference type="GO" id="GO:0070180">
    <property type="term" value="F:large ribosomal subunit rRNA binding"/>
    <property type="evidence" value="ECO:0007669"/>
    <property type="project" value="UniProtKB-UniRule"/>
</dbReference>
<organism evidence="6 7">
    <name type="scientific">Candidatus Glassbacteria bacterium GWA2_58_10</name>
    <dbReference type="NCBI Taxonomy" id="1817865"/>
    <lineage>
        <taxon>Bacteria</taxon>
        <taxon>Candidatus Glassiibacteriota</taxon>
    </lineage>
</organism>
<dbReference type="PROSITE" id="PS01109">
    <property type="entry name" value="RIBOSOMAL_L10"/>
    <property type="match status" value="1"/>
</dbReference>
<dbReference type="AlphaFoldDB" id="A0A1F5YA53"/>
<keyword evidence="5" id="KW-0694">RNA-binding</keyword>
<evidence type="ECO:0000256" key="1">
    <source>
        <dbReference type="ARBA" id="ARBA00008889"/>
    </source>
</evidence>
<dbReference type="HAMAP" id="MF_00362">
    <property type="entry name" value="Ribosomal_uL10"/>
    <property type="match status" value="1"/>
</dbReference>
<dbReference type="PANTHER" id="PTHR11560">
    <property type="entry name" value="39S RIBOSOMAL PROTEIN L10, MITOCHONDRIAL"/>
    <property type="match status" value="1"/>
</dbReference>
<dbReference type="CDD" id="cd05797">
    <property type="entry name" value="Ribosomal_L10"/>
    <property type="match status" value="1"/>
</dbReference>
<dbReference type="Gene3D" id="3.30.70.1730">
    <property type="match status" value="1"/>
</dbReference>
<dbReference type="NCBIfam" id="NF000955">
    <property type="entry name" value="PRK00099.1-1"/>
    <property type="match status" value="1"/>
</dbReference>
<dbReference type="GO" id="GO:0003735">
    <property type="term" value="F:structural constituent of ribosome"/>
    <property type="evidence" value="ECO:0007669"/>
    <property type="project" value="InterPro"/>
</dbReference>
<dbReference type="InterPro" id="IPR043141">
    <property type="entry name" value="Ribosomal_uL10-like_sf"/>
</dbReference>
<dbReference type="Gene3D" id="6.10.250.290">
    <property type="match status" value="1"/>
</dbReference>
<protein>
    <recommendedName>
        <fullName evidence="4 5">Large ribosomal subunit protein uL10</fullName>
    </recommendedName>
</protein>
<evidence type="ECO:0000256" key="4">
    <source>
        <dbReference type="ARBA" id="ARBA00035202"/>
    </source>
</evidence>
<evidence type="ECO:0000313" key="7">
    <source>
        <dbReference type="Proteomes" id="UP000176992"/>
    </source>
</evidence>
<reference evidence="6 7" key="1">
    <citation type="journal article" date="2016" name="Nat. Commun.">
        <title>Thousands of microbial genomes shed light on interconnected biogeochemical processes in an aquifer system.</title>
        <authorList>
            <person name="Anantharaman K."/>
            <person name="Brown C.T."/>
            <person name="Hug L.A."/>
            <person name="Sharon I."/>
            <person name="Castelle C.J."/>
            <person name="Probst A.J."/>
            <person name="Thomas B.C."/>
            <person name="Singh A."/>
            <person name="Wilkins M.J."/>
            <person name="Karaoz U."/>
            <person name="Brodie E.L."/>
            <person name="Williams K.H."/>
            <person name="Hubbard S.S."/>
            <person name="Banfield J.F."/>
        </authorList>
    </citation>
    <scope>NUCLEOTIDE SEQUENCE [LARGE SCALE GENOMIC DNA]</scope>
</reference>
<dbReference type="InterPro" id="IPR001790">
    <property type="entry name" value="Ribosomal_uL10"/>
</dbReference>